<keyword evidence="1" id="KW-1133">Transmembrane helix</keyword>
<comment type="caution">
    <text evidence="2">The sequence shown here is derived from an EMBL/GenBank/DDBJ whole genome shotgun (WGS) entry which is preliminary data.</text>
</comment>
<evidence type="ECO:0000256" key="1">
    <source>
        <dbReference type="SAM" id="Phobius"/>
    </source>
</evidence>
<proteinExistence type="predicted"/>
<reference evidence="2 3" key="1">
    <citation type="submission" date="2023-03" db="EMBL/GenBank/DDBJ databases">
        <title>Bacillus Genome Sequencing.</title>
        <authorList>
            <person name="Dunlap C."/>
        </authorList>
    </citation>
    <scope>NUCLEOTIDE SEQUENCE [LARGE SCALE GENOMIC DNA]</scope>
    <source>
        <strain evidence="2 3">B-23453</strain>
    </source>
</reference>
<keyword evidence="1" id="KW-0812">Transmembrane</keyword>
<sequence length="80" mass="9218">MFIPFPLYLGHVIIISKSVSPYLIWWLLFFNILLVGTAIVCIYKLLRQQNVKLPGIIFGIILIINFVLEVYYGSIFDLLG</sequence>
<name>A0ABU6MC01_9BACI</name>
<dbReference type="Proteomes" id="UP001341444">
    <property type="component" value="Unassembled WGS sequence"/>
</dbReference>
<organism evidence="2 3">
    <name type="scientific">Heyndrickxia acidicola</name>
    <dbReference type="NCBI Taxonomy" id="209389"/>
    <lineage>
        <taxon>Bacteria</taxon>
        <taxon>Bacillati</taxon>
        <taxon>Bacillota</taxon>
        <taxon>Bacilli</taxon>
        <taxon>Bacillales</taxon>
        <taxon>Bacillaceae</taxon>
        <taxon>Heyndrickxia</taxon>
    </lineage>
</organism>
<feature type="transmembrane region" description="Helical" evidence="1">
    <location>
        <begin position="53"/>
        <end position="72"/>
    </location>
</feature>
<accession>A0ABU6MC01</accession>
<dbReference type="RefSeq" id="WP_066264455.1">
    <property type="nucleotide sequence ID" value="NZ_JARMAB010000004.1"/>
</dbReference>
<evidence type="ECO:0000313" key="3">
    <source>
        <dbReference type="Proteomes" id="UP001341444"/>
    </source>
</evidence>
<keyword evidence="3" id="KW-1185">Reference proteome</keyword>
<dbReference type="EMBL" id="JARMAB010000004">
    <property type="protein sequence ID" value="MED1201922.1"/>
    <property type="molecule type" value="Genomic_DNA"/>
</dbReference>
<gene>
    <name evidence="2" type="ORF">P4T90_02325</name>
</gene>
<evidence type="ECO:0000313" key="2">
    <source>
        <dbReference type="EMBL" id="MED1201922.1"/>
    </source>
</evidence>
<protein>
    <submittedName>
        <fullName evidence="2">Uncharacterized protein</fullName>
    </submittedName>
</protein>
<feature type="transmembrane region" description="Helical" evidence="1">
    <location>
        <begin position="23"/>
        <end position="46"/>
    </location>
</feature>
<keyword evidence="1" id="KW-0472">Membrane</keyword>